<reference evidence="1" key="1">
    <citation type="submission" date="2022-04" db="EMBL/GenBank/DDBJ databases">
        <title>Roseibium sp. CAU 1639 isolated from mud.</title>
        <authorList>
            <person name="Kim W."/>
        </authorList>
    </citation>
    <scope>NUCLEOTIDE SEQUENCE</scope>
    <source>
        <strain evidence="1">CAU 1639</strain>
    </source>
</reference>
<evidence type="ECO:0000313" key="2">
    <source>
        <dbReference type="Proteomes" id="UP001431221"/>
    </source>
</evidence>
<dbReference type="EMBL" id="JALNMJ010000013">
    <property type="protein sequence ID" value="MCK7614082.1"/>
    <property type="molecule type" value="Genomic_DNA"/>
</dbReference>
<accession>A0ABT0GYE4</accession>
<sequence>MNDTNPALALFQPDEIRRKAHMMLALAAEDRLDHVGVDLENLDRAVETVLETTKENYPDFQIPPYGIWRSFEAGGIDRWQAMASARGFETAEEMLAAAADLAILGIAMTTLHPANWRYEDRMTGTTAGGAQASALAAFHMFASGSFSSEMTDPYRADAAALVSMDLIELAAGLQWDDRDDADYLKAMQRHLKRLGEALALRPDLFGEGEATRPGLLAVKLAKESKGPIDASQILDRLLEALAPVWEGGATSGDIWLGDAFLHTALPGNDVHAIVPFHLAAQQMVYSLVEPFAWAGFEVSGLDKLTAPADLTHAALFVKSGVLTLKENNGSLAPEAIRDRMIEIRALTIALTDKLAERLASGLGMSLDQVPFTCILEGGTNRAGDYILEQAPENLRDLGKFLNPGAVFWLPFGA</sequence>
<proteinExistence type="predicted"/>
<dbReference type="Pfam" id="PF07958">
    <property type="entry name" value="DUF1688"/>
    <property type="match status" value="1"/>
</dbReference>
<keyword evidence="2" id="KW-1185">Reference proteome</keyword>
<dbReference type="Proteomes" id="UP001431221">
    <property type="component" value="Unassembled WGS sequence"/>
</dbReference>
<gene>
    <name evidence="1" type="ORF">M0H32_18080</name>
</gene>
<dbReference type="PANTHER" id="PTHR31687:SF3">
    <property type="entry name" value="PROTEIN URG3"/>
    <property type="match status" value="1"/>
</dbReference>
<name>A0ABT0GYE4_9HYPH</name>
<dbReference type="RefSeq" id="WP_248156477.1">
    <property type="nucleotide sequence ID" value="NZ_JALNMJ010000013.1"/>
</dbReference>
<comment type="caution">
    <text evidence="1">The sequence shown here is derived from an EMBL/GenBank/DDBJ whole genome shotgun (WGS) entry which is preliminary data.</text>
</comment>
<protein>
    <submittedName>
        <fullName evidence="1">URC4/urg3 family protein</fullName>
    </submittedName>
</protein>
<dbReference type="PANTHER" id="PTHR31687">
    <property type="match status" value="1"/>
</dbReference>
<evidence type="ECO:0000313" key="1">
    <source>
        <dbReference type="EMBL" id="MCK7614082.1"/>
    </source>
</evidence>
<organism evidence="1 2">
    <name type="scientific">Roseibium sediminicola</name>
    <dbReference type="NCBI Taxonomy" id="2933272"/>
    <lineage>
        <taxon>Bacteria</taxon>
        <taxon>Pseudomonadati</taxon>
        <taxon>Pseudomonadota</taxon>
        <taxon>Alphaproteobacteria</taxon>
        <taxon>Hyphomicrobiales</taxon>
        <taxon>Stappiaceae</taxon>
        <taxon>Roseibium</taxon>
    </lineage>
</organism>
<dbReference type="InterPro" id="IPR012469">
    <property type="entry name" value="DUF1688"/>
</dbReference>